<keyword evidence="2" id="KW-0378">Hydrolase</keyword>
<organism evidence="2 3">
    <name type="scientific">Persicirhabdus sediminis</name>
    <dbReference type="NCBI Taxonomy" id="454144"/>
    <lineage>
        <taxon>Bacteria</taxon>
        <taxon>Pseudomonadati</taxon>
        <taxon>Verrucomicrobiota</taxon>
        <taxon>Verrucomicrobiia</taxon>
        <taxon>Verrucomicrobiales</taxon>
        <taxon>Verrucomicrobiaceae</taxon>
        <taxon>Persicirhabdus</taxon>
    </lineage>
</organism>
<dbReference type="RefSeq" id="WP_200310067.1">
    <property type="nucleotide sequence ID" value="NZ_JAENIM010000012.1"/>
</dbReference>
<keyword evidence="1" id="KW-0732">Signal</keyword>
<sequence length="279" mass="30725">MKMINLKNVALIFGLILLLPVTTTAADSNKSETTWPGVQSSFHSFKQYDFQIEELNCRLVIPNEVAAGKPWIWRARFFGIEPQTDIACLENGFHVAYVDVAGLFGSPAAVERWNTFYQYLTTEHGFHKKPALEGMSRGGLIVYNWASANPEKVGCIYADAPVCDFKSWPAGKGSGKGAPKAWLKCLQAYGMTEDEALAYKNNPIDKLQPIAAAGIPLLHVVGDADLVVPVAENSAIIEKRYKELGGSIQVIHKKDVGHHPHSLKDPKPIVDFILKNVQP</sequence>
<comment type="caution">
    <text evidence="2">The sequence shown here is derived from an EMBL/GenBank/DDBJ whole genome shotgun (WGS) entry which is preliminary data.</text>
</comment>
<dbReference type="SUPFAM" id="SSF53474">
    <property type="entry name" value="alpha/beta-Hydrolases"/>
    <property type="match status" value="1"/>
</dbReference>
<evidence type="ECO:0000313" key="2">
    <source>
        <dbReference type="EMBL" id="MBK1790025.1"/>
    </source>
</evidence>
<evidence type="ECO:0000313" key="3">
    <source>
        <dbReference type="Proteomes" id="UP000624703"/>
    </source>
</evidence>
<proteinExistence type="predicted"/>
<gene>
    <name evidence="2" type="ORF">JIN82_02520</name>
</gene>
<dbReference type="GO" id="GO:0016787">
    <property type="term" value="F:hydrolase activity"/>
    <property type="evidence" value="ECO:0007669"/>
    <property type="project" value="UniProtKB-KW"/>
</dbReference>
<dbReference type="AlphaFoldDB" id="A0A8J7MCM7"/>
<dbReference type="Proteomes" id="UP000624703">
    <property type="component" value="Unassembled WGS sequence"/>
</dbReference>
<protein>
    <submittedName>
        <fullName evidence="2">Alpha/beta hydrolase</fullName>
    </submittedName>
</protein>
<keyword evidence="3" id="KW-1185">Reference proteome</keyword>
<dbReference type="InterPro" id="IPR029058">
    <property type="entry name" value="AB_hydrolase_fold"/>
</dbReference>
<reference evidence="2" key="1">
    <citation type="submission" date="2021-01" db="EMBL/GenBank/DDBJ databases">
        <title>Modified the classification status of verrucomicrobia.</title>
        <authorList>
            <person name="Feng X."/>
        </authorList>
    </citation>
    <scope>NUCLEOTIDE SEQUENCE</scope>
    <source>
        <strain evidence="2">_KCTC 22039</strain>
    </source>
</reference>
<feature type="signal peptide" evidence="1">
    <location>
        <begin position="1"/>
        <end position="25"/>
    </location>
</feature>
<dbReference type="EMBL" id="JAENIM010000012">
    <property type="protein sequence ID" value="MBK1790025.1"/>
    <property type="molecule type" value="Genomic_DNA"/>
</dbReference>
<feature type="chain" id="PRO_5035151463" evidence="1">
    <location>
        <begin position="26"/>
        <end position="279"/>
    </location>
</feature>
<dbReference type="Gene3D" id="3.40.50.1820">
    <property type="entry name" value="alpha/beta hydrolase"/>
    <property type="match status" value="1"/>
</dbReference>
<accession>A0A8J7MCM7</accession>
<evidence type="ECO:0000256" key="1">
    <source>
        <dbReference type="SAM" id="SignalP"/>
    </source>
</evidence>
<name>A0A8J7MCM7_9BACT</name>